<accession>A0A2S0MD91</accession>
<dbReference type="OrthoDB" id="9804695at2"/>
<dbReference type="Pfam" id="PF13380">
    <property type="entry name" value="CoA_binding_2"/>
    <property type="match status" value="1"/>
</dbReference>
<dbReference type="Gene3D" id="3.40.50.720">
    <property type="entry name" value="NAD(P)-binding Rossmann-like Domain"/>
    <property type="match status" value="1"/>
</dbReference>
<gene>
    <name evidence="2" type="ORF">C6570_06035</name>
</gene>
<name>A0A2S0MD91_9BURK</name>
<reference evidence="2 3" key="1">
    <citation type="submission" date="2018-03" db="EMBL/GenBank/DDBJ databases">
        <title>Genome sequencing of Ottowia sp.</title>
        <authorList>
            <person name="Kim S.-J."/>
            <person name="Heo J."/>
            <person name="Kwon S.-W."/>
        </authorList>
    </citation>
    <scope>NUCLEOTIDE SEQUENCE [LARGE SCALE GENOMIC DNA]</scope>
    <source>
        <strain evidence="2 3">KADR8-3</strain>
    </source>
</reference>
<proteinExistence type="predicted"/>
<dbReference type="PANTHER" id="PTHR33303:SF2">
    <property type="entry name" value="COA-BINDING DOMAIN-CONTAINING PROTEIN"/>
    <property type="match status" value="1"/>
</dbReference>
<dbReference type="InterPro" id="IPR036291">
    <property type="entry name" value="NAD(P)-bd_dom_sf"/>
</dbReference>
<protein>
    <submittedName>
        <fullName evidence="2">CoA-binding protein</fullName>
    </submittedName>
</protein>
<sequence>MPQTPDTISTLRDVLTRCRTLAVVGLSPQWHRPSYFAAKYMQAHGYRIVPVNPLVAREGGSILGERAYATLHEADAAVRAEGGRIDMVDCFRKSEDIPPLADEAVAIAARCLWLQLGVFNDAAAERAEADGLQVIQNRCVKIEHARLFGGLGWAGVNTRVISAKRPTVLPY</sequence>
<evidence type="ECO:0000313" key="3">
    <source>
        <dbReference type="Proteomes" id="UP000239709"/>
    </source>
</evidence>
<dbReference type="EMBL" id="CP027666">
    <property type="protein sequence ID" value="AVO33859.1"/>
    <property type="molecule type" value="Genomic_DNA"/>
</dbReference>
<feature type="domain" description="CoA-binding" evidence="1">
    <location>
        <begin position="15"/>
        <end position="118"/>
    </location>
</feature>
<dbReference type="AlphaFoldDB" id="A0A2S0MD91"/>
<dbReference type="Proteomes" id="UP000239709">
    <property type="component" value="Chromosome"/>
</dbReference>
<dbReference type="RefSeq" id="WP_106702415.1">
    <property type="nucleotide sequence ID" value="NZ_CP027666.1"/>
</dbReference>
<evidence type="ECO:0000259" key="1">
    <source>
        <dbReference type="SMART" id="SM00881"/>
    </source>
</evidence>
<dbReference type="PANTHER" id="PTHR33303">
    <property type="entry name" value="CYTOPLASMIC PROTEIN-RELATED"/>
    <property type="match status" value="1"/>
</dbReference>
<keyword evidence="3" id="KW-1185">Reference proteome</keyword>
<dbReference type="KEGG" id="otk:C6570_06035"/>
<dbReference type="SMART" id="SM00881">
    <property type="entry name" value="CoA_binding"/>
    <property type="match status" value="1"/>
</dbReference>
<organism evidence="2 3">
    <name type="scientific">Ottowia oryzae</name>
    <dbReference type="NCBI Taxonomy" id="2109914"/>
    <lineage>
        <taxon>Bacteria</taxon>
        <taxon>Pseudomonadati</taxon>
        <taxon>Pseudomonadota</taxon>
        <taxon>Betaproteobacteria</taxon>
        <taxon>Burkholderiales</taxon>
        <taxon>Comamonadaceae</taxon>
        <taxon>Ottowia</taxon>
    </lineage>
</organism>
<dbReference type="SUPFAM" id="SSF51735">
    <property type="entry name" value="NAD(P)-binding Rossmann-fold domains"/>
    <property type="match status" value="1"/>
</dbReference>
<evidence type="ECO:0000313" key="2">
    <source>
        <dbReference type="EMBL" id="AVO33859.1"/>
    </source>
</evidence>
<dbReference type="InterPro" id="IPR003781">
    <property type="entry name" value="CoA-bd"/>
</dbReference>